<organism evidence="1 2">
    <name type="scientific">Danaus chrysippus</name>
    <name type="common">African queen</name>
    <dbReference type="NCBI Taxonomy" id="151541"/>
    <lineage>
        <taxon>Eukaryota</taxon>
        <taxon>Metazoa</taxon>
        <taxon>Ecdysozoa</taxon>
        <taxon>Arthropoda</taxon>
        <taxon>Hexapoda</taxon>
        <taxon>Insecta</taxon>
        <taxon>Pterygota</taxon>
        <taxon>Neoptera</taxon>
        <taxon>Endopterygota</taxon>
        <taxon>Lepidoptera</taxon>
        <taxon>Glossata</taxon>
        <taxon>Ditrysia</taxon>
        <taxon>Papilionoidea</taxon>
        <taxon>Nymphalidae</taxon>
        <taxon>Danainae</taxon>
        <taxon>Danaini</taxon>
        <taxon>Danaina</taxon>
        <taxon>Danaus</taxon>
        <taxon>Anosia</taxon>
    </lineage>
</organism>
<dbReference type="Proteomes" id="UP000789524">
    <property type="component" value="Unassembled WGS sequence"/>
</dbReference>
<evidence type="ECO:0000313" key="1">
    <source>
        <dbReference type="EMBL" id="CAG9563441.1"/>
    </source>
</evidence>
<protein>
    <submittedName>
        <fullName evidence="1">(African queen) hypothetical protein</fullName>
    </submittedName>
</protein>
<gene>
    <name evidence="1" type="ORF">DCHRY22_LOCUS4578</name>
</gene>
<name>A0A8J2QIG6_9NEOP</name>
<comment type="caution">
    <text evidence="1">The sequence shown here is derived from an EMBL/GenBank/DDBJ whole genome shotgun (WGS) entry which is preliminary data.</text>
</comment>
<keyword evidence="2" id="KW-1185">Reference proteome</keyword>
<evidence type="ECO:0000313" key="2">
    <source>
        <dbReference type="Proteomes" id="UP000789524"/>
    </source>
</evidence>
<dbReference type="OrthoDB" id="8137614at2759"/>
<dbReference type="AlphaFoldDB" id="A0A8J2QIG6"/>
<reference evidence="1" key="1">
    <citation type="submission" date="2021-09" db="EMBL/GenBank/DDBJ databases">
        <authorList>
            <person name="Martin H S."/>
        </authorList>
    </citation>
    <scope>NUCLEOTIDE SEQUENCE</scope>
</reference>
<sequence length="151" mass="16690">MCDINTHYNIFNPSPGRASQIRFSELYIGCARETYLFEKIPARRVGRVEGQEGAHLEGEVPKFVSTSSQLPSCSGLESSGPSQLRASFLTVAHLLLRNVPSALALKFLLTDSFLAVIRFCRGLNHFGSVEVSLNPEMDFTGPSELRKISKE</sequence>
<proteinExistence type="predicted"/>
<accession>A0A8J2QIG6</accession>
<dbReference type="EMBL" id="CAKASE010000049">
    <property type="protein sequence ID" value="CAG9563441.1"/>
    <property type="molecule type" value="Genomic_DNA"/>
</dbReference>